<dbReference type="EMBL" id="FCNZ02000001">
    <property type="protein sequence ID" value="SAL12217.1"/>
    <property type="molecule type" value="Genomic_DNA"/>
</dbReference>
<name>A0A158EXE5_9BURK</name>
<feature type="region of interest" description="Disordered" evidence="1">
    <location>
        <begin position="34"/>
        <end position="84"/>
    </location>
</feature>
<evidence type="ECO:0000256" key="1">
    <source>
        <dbReference type="SAM" id="MobiDB-lite"/>
    </source>
</evidence>
<dbReference type="Proteomes" id="UP000054717">
    <property type="component" value="Unassembled WGS sequence"/>
</dbReference>
<feature type="chain" id="PRO_5011110614" evidence="2">
    <location>
        <begin position="34"/>
        <end position="84"/>
    </location>
</feature>
<dbReference type="AlphaFoldDB" id="A0A158EXE5"/>
<dbReference type="RefSeq" id="WP_125469642.1">
    <property type="nucleotide sequence ID" value="NZ_FCNZ02000001.1"/>
</dbReference>
<feature type="compositionally biased region" description="Basic and acidic residues" evidence="1">
    <location>
        <begin position="47"/>
        <end position="65"/>
    </location>
</feature>
<feature type="signal peptide" evidence="2">
    <location>
        <begin position="1"/>
        <end position="33"/>
    </location>
</feature>
<comment type="caution">
    <text evidence="3">The sequence shown here is derived from an EMBL/GenBank/DDBJ whole genome shotgun (WGS) entry which is preliminary data.</text>
</comment>
<keyword evidence="2" id="KW-0732">Signal</keyword>
<protein>
    <submittedName>
        <fullName evidence="3">Uncharacterized protein</fullName>
    </submittedName>
</protein>
<accession>A0A158EXE5</accession>
<keyword evidence="4" id="KW-1185">Reference proteome</keyword>
<organism evidence="3 4">
    <name type="scientific">Caballeronia telluris</name>
    <dbReference type="NCBI Taxonomy" id="326475"/>
    <lineage>
        <taxon>Bacteria</taxon>
        <taxon>Pseudomonadati</taxon>
        <taxon>Pseudomonadota</taxon>
        <taxon>Betaproteobacteria</taxon>
        <taxon>Burkholderiales</taxon>
        <taxon>Burkholderiaceae</taxon>
        <taxon>Caballeronia</taxon>
    </lineage>
</organism>
<dbReference type="STRING" id="326475.AWB66_00358"/>
<sequence length="84" mass="8961">MPRSSKFLALFVRAGAMAVVVGLWSLPAAGAKATDITAQQAPSEPPKTLKERLGDKASDEQRVDNCKVPAARRGTKARPDACKR</sequence>
<evidence type="ECO:0000313" key="4">
    <source>
        <dbReference type="Proteomes" id="UP000054717"/>
    </source>
</evidence>
<proteinExistence type="predicted"/>
<gene>
    <name evidence="3" type="ORF">AWB66_00358</name>
</gene>
<evidence type="ECO:0000313" key="3">
    <source>
        <dbReference type="EMBL" id="SAL12217.1"/>
    </source>
</evidence>
<evidence type="ECO:0000256" key="2">
    <source>
        <dbReference type="SAM" id="SignalP"/>
    </source>
</evidence>
<reference evidence="3" key="1">
    <citation type="submission" date="2016-01" db="EMBL/GenBank/DDBJ databases">
        <authorList>
            <person name="Peeters Charlotte."/>
        </authorList>
    </citation>
    <scope>NUCLEOTIDE SEQUENCE</scope>
    <source>
        <strain evidence="3">LMG 22936</strain>
    </source>
</reference>